<gene>
    <name evidence="2" type="ORF">SSP24_38510</name>
</gene>
<keyword evidence="1" id="KW-0812">Transmembrane</keyword>
<protein>
    <submittedName>
        <fullName evidence="2">Transporter</fullName>
    </submittedName>
</protein>
<feature type="transmembrane region" description="Helical" evidence="1">
    <location>
        <begin position="190"/>
        <end position="211"/>
    </location>
</feature>
<evidence type="ECO:0000313" key="2">
    <source>
        <dbReference type="EMBL" id="GEC06196.1"/>
    </source>
</evidence>
<accession>A0A4Y3VMD5</accession>
<keyword evidence="1" id="KW-1133">Transmembrane helix</keyword>
<sequence length="343" mass="36953">MNGSPRPGSPRPGSPRYGSPRYGTLWNGSLWLAWRQQRVLVGIGAAVLATAAAIAAYSRSGMLDALRSGLFDHCDPGPLSCTQSDTGLPLLLDIEPLTYLGTLNIALPVIIGVFWGAPLLGRDRELGTHRMVLAQGVSRGQWFASRFALAAVTTVVLSGLLAGVFAWWWRPAADRSFGLFWYETTALSGSGPRVVAAALFGLAAGTLLGLLTRRVLEAMGLTVLVTAATTLLLEWTHKTRLLVPPHTYTSAGSIPKPPMGEKWSTGDYGLITASGRRDDVMNCPFPSGAQLKECMTQHGYVARFYEANPAGDYWTFQWIDTAVLGGLALLLTAVTVLLLRRRI</sequence>
<feature type="transmembrane region" description="Helical" evidence="1">
    <location>
        <begin position="318"/>
        <end position="339"/>
    </location>
</feature>
<dbReference type="Proteomes" id="UP000317881">
    <property type="component" value="Unassembled WGS sequence"/>
</dbReference>
<evidence type="ECO:0000313" key="3">
    <source>
        <dbReference type="Proteomes" id="UP000317881"/>
    </source>
</evidence>
<feature type="transmembrane region" description="Helical" evidence="1">
    <location>
        <begin position="39"/>
        <end position="58"/>
    </location>
</feature>
<organism evidence="2 3">
    <name type="scientific">Streptomyces spinoverrucosus</name>
    <dbReference type="NCBI Taxonomy" id="284043"/>
    <lineage>
        <taxon>Bacteria</taxon>
        <taxon>Bacillati</taxon>
        <taxon>Actinomycetota</taxon>
        <taxon>Actinomycetes</taxon>
        <taxon>Kitasatosporales</taxon>
        <taxon>Streptomycetaceae</taxon>
        <taxon>Streptomyces</taxon>
    </lineage>
</organism>
<dbReference type="AlphaFoldDB" id="A0A4Y3VMD5"/>
<comment type="caution">
    <text evidence="2">The sequence shown here is derived from an EMBL/GenBank/DDBJ whole genome shotgun (WGS) entry which is preliminary data.</text>
</comment>
<dbReference type="EMBL" id="BJND01000026">
    <property type="protein sequence ID" value="GEC06196.1"/>
    <property type="molecule type" value="Genomic_DNA"/>
</dbReference>
<name>A0A4Y3VMD5_9ACTN</name>
<keyword evidence="1" id="KW-0472">Membrane</keyword>
<evidence type="ECO:0000256" key="1">
    <source>
        <dbReference type="SAM" id="Phobius"/>
    </source>
</evidence>
<reference evidence="2 3" key="1">
    <citation type="submission" date="2019-06" db="EMBL/GenBank/DDBJ databases">
        <title>Whole genome shotgun sequence of Streptomyces spinoverrucosus NBRC 14228.</title>
        <authorList>
            <person name="Hosoyama A."/>
            <person name="Uohara A."/>
            <person name="Ohji S."/>
            <person name="Ichikawa N."/>
        </authorList>
    </citation>
    <scope>NUCLEOTIDE SEQUENCE [LARGE SCALE GENOMIC DNA]</scope>
    <source>
        <strain evidence="2 3">NBRC 14228</strain>
    </source>
</reference>
<dbReference type="RefSeq" id="WP_229865495.1">
    <property type="nucleotide sequence ID" value="NZ_BJND01000026.1"/>
</dbReference>
<feature type="transmembrane region" description="Helical" evidence="1">
    <location>
        <begin position="97"/>
        <end position="121"/>
    </location>
</feature>
<proteinExistence type="predicted"/>
<feature type="transmembrane region" description="Helical" evidence="1">
    <location>
        <begin position="147"/>
        <end position="170"/>
    </location>
</feature>
<feature type="transmembrane region" description="Helical" evidence="1">
    <location>
        <begin position="218"/>
        <end position="236"/>
    </location>
</feature>
<keyword evidence="3" id="KW-1185">Reference proteome</keyword>